<accession>A0A2S8SW39</accession>
<evidence type="ECO:0000256" key="2">
    <source>
        <dbReference type="ARBA" id="ARBA00022741"/>
    </source>
</evidence>
<dbReference type="GO" id="GO:0005886">
    <property type="term" value="C:plasma membrane"/>
    <property type="evidence" value="ECO:0007669"/>
    <property type="project" value="TreeGrafter"/>
</dbReference>
<dbReference type="GO" id="GO:0016887">
    <property type="term" value="F:ATP hydrolysis activity"/>
    <property type="evidence" value="ECO:0007669"/>
    <property type="project" value="TreeGrafter"/>
</dbReference>
<dbReference type="Proteomes" id="UP000237684">
    <property type="component" value="Unassembled WGS sequence"/>
</dbReference>
<dbReference type="InterPro" id="IPR003593">
    <property type="entry name" value="AAA+_ATPase"/>
</dbReference>
<dbReference type="SUPFAM" id="SSF52540">
    <property type="entry name" value="P-loop containing nucleoside triphosphate hydrolases"/>
    <property type="match status" value="1"/>
</dbReference>
<dbReference type="Pfam" id="PF00437">
    <property type="entry name" value="T2SSE"/>
    <property type="match status" value="1"/>
</dbReference>
<dbReference type="EMBL" id="NIGF01000002">
    <property type="protein sequence ID" value="PQV65008.1"/>
    <property type="molecule type" value="Genomic_DNA"/>
</dbReference>
<keyword evidence="2" id="KW-0547">Nucleotide-binding</keyword>
<feature type="domain" description="Bacterial type II secretion system protein E" evidence="4">
    <location>
        <begin position="310"/>
        <end position="324"/>
    </location>
</feature>
<dbReference type="GO" id="GO:0005524">
    <property type="term" value="F:ATP binding"/>
    <property type="evidence" value="ECO:0007669"/>
    <property type="project" value="UniProtKB-KW"/>
</dbReference>
<sequence>MTDEHLARSLHGAGLLSREILTQTARSRQAGESLARALVRLNLIAPGEIMRFDPHAFDEVEAPAETPANANGHAAPEVPDIGISERNDDFSGEFFVEGADGAADPSQAPVVSFTNELLKLAITMGASDIHLEPHADGLLPRYRIDGQLRPGQLLPTDLTLPMISRMKVVGGLDITENRMPQDGRFRATLGKRTFDFRVSSLPSIHGEKIVLRLLDHSSLVTDLTKLGFAPQEKADFEAMLNRSHGMILVTGPTGSGKTTTLYAALAGTRDDTKNVITVEDPVEYELAGVTQTNVHHDIGLSFASVLRSILRQDPDVILVGEIRDAETADVAVRAALTGHLLLSTLHTNSAVAAITRLQDMDVPPYLIASSLAGVIAQRLARLNCKYCRALIPLDAPERLEYGAALEVAPDVPMYKGTGCEHCGYTGSRGRMALIELLHIHSRLRRAIMDKQDSDTLRSIARENGFQTLVDDARKKVLAGHISPEEAMRVIVGHEE</sequence>
<organism evidence="5 6">
    <name type="scientific">Abditibacterium utsteinense</name>
    <dbReference type="NCBI Taxonomy" id="1960156"/>
    <lineage>
        <taxon>Bacteria</taxon>
        <taxon>Pseudomonadati</taxon>
        <taxon>Abditibacteriota</taxon>
        <taxon>Abditibacteriia</taxon>
        <taxon>Abditibacteriales</taxon>
        <taxon>Abditibacteriaceae</taxon>
        <taxon>Abditibacterium</taxon>
    </lineage>
</organism>
<dbReference type="PROSITE" id="PS00662">
    <property type="entry name" value="T2SP_E"/>
    <property type="match status" value="1"/>
</dbReference>
<dbReference type="PANTHER" id="PTHR30258:SF2">
    <property type="entry name" value="COMG OPERON PROTEIN 1"/>
    <property type="match status" value="1"/>
</dbReference>
<reference evidence="5 6" key="1">
    <citation type="journal article" date="2018" name="Syst. Appl. Microbiol.">
        <title>Abditibacterium utsteinense sp. nov., the first cultivated member of candidate phylum FBP, isolated from ice-free Antarctic soil samples.</title>
        <authorList>
            <person name="Tahon G."/>
            <person name="Tytgat B."/>
            <person name="Lebbe L."/>
            <person name="Carlier A."/>
            <person name="Willems A."/>
        </authorList>
    </citation>
    <scope>NUCLEOTIDE SEQUENCE [LARGE SCALE GENOMIC DNA]</scope>
    <source>
        <strain evidence="5 6">LMG 29911</strain>
    </source>
</reference>
<protein>
    <submittedName>
        <fullName evidence="5">General secretion pathway protein E/type IV pilus assembly protein PilB</fullName>
    </submittedName>
</protein>
<dbReference type="FunCoup" id="A0A2S8SW39">
    <property type="interactions" value="160"/>
</dbReference>
<evidence type="ECO:0000256" key="3">
    <source>
        <dbReference type="ARBA" id="ARBA00022840"/>
    </source>
</evidence>
<name>A0A2S8SW39_9BACT</name>
<evidence type="ECO:0000256" key="1">
    <source>
        <dbReference type="ARBA" id="ARBA00006611"/>
    </source>
</evidence>
<comment type="similarity">
    <text evidence="1">Belongs to the GSP E family.</text>
</comment>
<dbReference type="InParanoid" id="A0A2S8SW39"/>
<dbReference type="Gene3D" id="3.30.450.90">
    <property type="match status" value="1"/>
</dbReference>
<dbReference type="CDD" id="cd01129">
    <property type="entry name" value="PulE-GspE-like"/>
    <property type="match status" value="1"/>
</dbReference>
<dbReference type="PANTHER" id="PTHR30258">
    <property type="entry name" value="TYPE II SECRETION SYSTEM PROTEIN GSPE-RELATED"/>
    <property type="match status" value="1"/>
</dbReference>
<dbReference type="InterPro" id="IPR001482">
    <property type="entry name" value="T2SS/T4SS_dom"/>
</dbReference>
<proteinExistence type="inferred from homology"/>
<keyword evidence="3" id="KW-0067">ATP-binding</keyword>
<evidence type="ECO:0000313" key="6">
    <source>
        <dbReference type="Proteomes" id="UP000237684"/>
    </source>
</evidence>
<keyword evidence="6" id="KW-1185">Reference proteome</keyword>
<dbReference type="InterPro" id="IPR027417">
    <property type="entry name" value="P-loop_NTPase"/>
</dbReference>
<comment type="caution">
    <text evidence="5">The sequence shown here is derived from an EMBL/GenBank/DDBJ whole genome shotgun (WGS) entry which is preliminary data.</text>
</comment>
<dbReference type="SMART" id="SM00382">
    <property type="entry name" value="AAA"/>
    <property type="match status" value="1"/>
</dbReference>
<dbReference type="Gene3D" id="3.40.50.300">
    <property type="entry name" value="P-loop containing nucleotide triphosphate hydrolases"/>
    <property type="match status" value="1"/>
</dbReference>
<dbReference type="AlphaFoldDB" id="A0A2S8SW39"/>
<evidence type="ECO:0000259" key="4">
    <source>
        <dbReference type="PROSITE" id="PS00662"/>
    </source>
</evidence>
<evidence type="ECO:0000313" key="5">
    <source>
        <dbReference type="EMBL" id="PQV65008.1"/>
    </source>
</evidence>
<gene>
    <name evidence="5" type="ORF">B1R32_10215</name>
</gene>